<keyword evidence="2" id="KW-1185">Reference proteome</keyword>
<dbReference type="InterPro" id="IPR021228">
    <property type="entry name" value="BrxD"/>
</dbReference>
<evidence type="ECO:0008006" key="3">
    <source>
        <dbReference type="Google" id="ProtNLM"/>
    </source>
</evidence>
<protein>
    <recommendedName>
        <fullName evidence="3">ATP-binding protein</fullName>
    </recommendedName>
</protein>
<evidence type="ECO:0000313" key="1">
    <source>
        <dbReference type="EMBL" id="AZT90584.1"/>
    </source>
</evidence>
<dbReference type="EMBL" id="CP034791">
    <property type="protein sequence ID" value="AZT90584.1"/>
    <property type="molecule type" value="Genomic_DNA"/>
</dbReference>
<dbReference type="Pfam" id="PF10923">
    <property type="entry name" value="BrxC_BrxD"/>
    <property type="match status" value="2"/>
</dbReference>
<evidence type="ECO:0000313" key="2">
    <source>
        <dbReference type="Proteomes" id="UP000282930"/>
    </source>
</evidence>
<organism evidence="1 2">
    <name type="scientific">Caldicellulosiruptor changbaiensis</name>
    <dbReference type="NCBI Taxonomy" id="1222016"/>
    <lineage>
        <taxon>Bacteria</taxon>
        <taxon>Bacillati</taxon>
        <taxon>Bacillota</taxon>
        <taxon>Bacillota incertae sedis</taxon>
        <taxon>Caldicellulosiruptorales</taxon>
        <taxon>Caldicellulosiruptoraceae</taxon>
        <taxon>Caldicellulosiruptor</taxon>
    </lineage>
</organism>
<gene>
    <name evidence="1" type="ORF">ELD05_07965</name>
</gene>
<reference evidence="1 2" key="1">
    <citation type="submission" date="2018-12" db="EMBL/GenBank/DDBJ databases">
        <title>Genome sequence from the cellulolytic species, Caldicellulosiruptor changbaiensis.</title>
        <authorList>
            <person name="Blumer-Schuette S.E."/>
            <person name="Mendoza C."/>
        </authorList>
    </citation>
    <scope>NUCLEOTIDE SEQUENCE [LARGE SCALE GENOMIC DNA]</scope>
    <source>
        <strain evidence="1 2">CBS-Z</strain>
    </source>
</reference>
<proteinExistence type="predicted"/>
<accession>A0A3T0D6A7</accession>
<dbReference type="KEGG" id="ccha:ELD05_07965"/>
<dbReference type="AlphaFoldDB" id="A0A3T0D6A7"/>
<dbReference type="Proteomes" id="UP000282930">
    <property type="component" value="Chromosome"/>
</dbReference>
<name>A0A3T0D6A7_9FIRM</name>
<sequence length="385" mass="44006">MMREDTTFKKLRVIESLRFGLVPEYYIDQLTIGFDQIKDVTEKILRKCESFLPVGFQVCGEYGCGKSHTLSVMRYIARKEGFFTLKVEVDGEGISLSNPSKLLNILFLSIQDNDIYSDYPLVSLFLKALLLKNGSFEKLKRFETIQKYLNVITALAEVGLLDEYSYFIESLLTCSDEVSATDVNEMLSSALRYSGYSNLKLKTLISRKVDERYFNFIEALAGIATLLAAAGYKGLMVTIDEYEVERIKNPSNYKMVQDMLYVIGRYLSGGLNVPRAPLCIIFSAINQGGEKGDPDITRYISKTPENMFEVTKWSESQKIELLKKLHVLYCETYQLWSEFSLSTGENLTKLIESKLPNSESRQIRSIIKWYLTLLDLQYGPPGIRR</sequence>